<organism evidence="2">
    <name type="scientific">marine sediment metagenome</name>
    <dbReference type="NCBI Taxonomy" id="412755"/>
    <lineage>
        <taxon>unclassified sequences</taxon>
        <taxon>metagenomes</taxon>
        <taxon>ecological metagenomes</taxon>
    </lineage>
</organism>
<sequence length="102" mass="12191">MNAWKRFWTWYENKILGSIIIIAIIQFIQIPHMVWNADLYLEYGLISRLHPALDFLLYGVDLIEIVSIINVGMIVYSLIQKRRKQRLEQTLEEFHTKTSKKL</sequence>
<evidence type="ECO:0000256" key="1">
    <source>
        <dbReference type="SAM" id="Phobius"/>
    </source>
</evidence>
<feature type="transmembrane region" description="Helical" evidence="1">
    <location>
        <begin position="55"/>
        <end position="79"/>
    </location>
</feature>
<reference evidence="2" key="1">
    <citation type="journal article" date="2015" name="Nature">
        <title>Complex archaea that bridge the gap between prokaryotes and eukaryotes.</title>
        <authorList>
            <person name="Spang A."/>
            <person name="Saw J.H."/>
            <person name="Jorgensen S.L."/>
            <person name="Zaremba-Niedzwiedzka K."/>
            <person name="Martijn J."/>
            <person name="Lind A.E."/>
            <person name="van Eijk R."/>
            <person name="Schleper C."/>
            <person name="Guy L."/>
            <person name="Ettema T.J."/>
        </authorList>
    </citation>
    <scope>NUCLEOTIDE SEQUENCE</scope>
</reference>
<keyword evidence="1" id="KW-1133">Transmembrane helix</keyword>
<gene>
    <name evidence="2" type="ORF">LCGC14_1406710</name>
</gene>
<protein>
    <submittedName>
        <fullName evidence="2">Uncharacterized protein</fullName>
    </submittedName>
</protein>
<accession>A0A0F9MX40</accession>
<feature type="transmembrane region" description="Helical" evidence="1">
    <location>
        <begin position="15"/>
        <end position="35"/>
    </location>
</feature>
<keyword evidence="1" id="KW-0812">Transmembrane</keyword>
<name>A0A0F9MX40_9ZZZZ</name>
<dbReference type="AlphaFoldDB" id="A0A0F9MX40"/>
<proteinExistence type="predicted"/>
<evidence type="ECO:0000313" key="2">
    <source>
        <dbReference type="EMBL" id="KKM73812.1"/>
    </source>
</evidence>
<dbReference type="EMBL" id="LAZR01009242">
    <property type="protein sequence ID" value="KKM73812.1"/>
    <property type="molecule type" value="Genomic_DNA"/>
</dbReference>
<comment type="caution">
    <text evidence="2">The sequence shown here is derived from an EMBL/GenBank/DDBJ whole genome shotgun (WGS) entry which is preliminary data.</text>
</comment>
<keyword evidence="1" id="KW-0472">Membrane</keyword>